<evidence type="ECO:0000256" key="1">
    <source>
        <dbReference type="SAM" id="MobiDB-lite"/>
    </source>
</evidence>
<evidence type="ECO:0000313" key="3">
    <source>
        <dbReference type="EMBL" id="MDF3843036.1"/>
    </source>
</evidence>
<dbReference type="Gene3D" id="3.30.420.10">
    <property type="entry name" value="Ribonuclease H-like superfamily/Ribonuclease H"/>
    <property type="match status" value="1"/>
</dbReference>
<dbReference type="SUPFAM" id="SSF53098">
    <property type="entry name" value="Ribonuclease H-like"/>
    <property type="match status" value="1"/>
</dbReference>
<accession>A0AAW6P5L7</accession>
<proteinExistence type="predicted"/>
<reference evidence="3" key="1">
    <citation type="submission" date="2023-03" db="EMBL/GenBank/DDBJ databases">
        <title>Draft assemblies of triclosan tolerant bacteria isolated from returned activated sludge.</title>
        <authorList>
            <person name="Van Hamelsveld S."/>
        </authorList>
    </citation>
    <scope>NUCLEOTIDE SEQUENCE</scope>
    <source>
        <strain evidence="3">GW210015_S63</strain>
    </source>
</reference>
<gene>
    <name evidence="3" type="ORF">P3W55_15090</name>
</gene>
<dbReference type="InterPro" id="IPR001584">
    <property type="entry name" value="Integrase_cat-core"/>
</dbReference>
<feature type="region of interest" description="Disordered" evidence="1">
    <location>
        <begin position="578"/>
        <end position="608"/>
    </location>
</feature>
<dbReference type="InterPro" id="IPR036397">
    <property type="entry name" value="RNaseH_sf"/>
</dbReference>
<dbReference type="GO" id="GO:0003676">
    <property type="term" value="F:nucleic acid binding"/>
    <property type="evidence" value="ECO:0007669"/>
    <property type="project" value="InterPro"/>
</dbReference>
<dbReference type="GO" id="GO:0015074">
    <property type="term" value="P:DNA integration"/>
    <property type="evidence" value="ECO:0007669"/>
    <property type="project" value="InterPro"/>
</dbReference>
<dbReference type="InterPro" id="IPR012337">
    <property type="entry name" value="RNaseH-like_sf"/>
</dbReference>
<protein>
    <recommendedName>
        <fullName evidence="2">Integrase catalytic domain-containing protein</fullName>
    </recommendedName>
</protein>
<evidence type="ECO:0000259" key="2">
    <source>
        <dbReference type="PROSITE" id="PS50994"/>
    </source>
</evidence>
<evidence type="ECO:0000313" key="4">
    <source>
        <dbReference type="Proteomes" id="UP001220662"/>
    </source>
</evidence>
<dbReference type="PROSITE" id="PS50994">
    <property type="entry name" value="INTEGRASE"/>
    <property type="match status" value="1"/>
</dbReference>
<comment type="caution">
    <text evidence="3">The sequence shown here is derived from an EMBL/GenBank/DDBJ whole genome shotgun (WGS) entry which is preliminary data.</text>
</comment>
<dbReference type="Proteomes" id="UP001220662">
    <property type="component" value="Unassembled WGS sequence"/>
</dbReference>
<feature type="domain" description="Integrase catalytic" evidence="2">
    <location>
        <begin position="255"/>
        <end position="443"/>
    </location>
</feature>
<dbReference type="EMBL" id="JARJLR010000246">
    <property type="protein sequence ID" value="MDF3843036.1"/>
    <property type="molecule type" value="Genomic_DNA"/>
</dbReference>
<name>A0AAW6P5L7_9PSED</name>
<feature type="compositionally biased region" description="Basic residues" evidence="1">
    <location>
        <begin position="578"/>
        <end position="594"/>
    </location>
</feature>
<dbReference type="RefSeq" id="WP_276214888.1">
    <property type="nucleotide sequence ID" value="NZ_JARJLR010000246.1"/>
</dbReference>
<sequence>MSHSTTPMVGAQYDLEHDTYVVTCVLDNQISLCSLTGFQRRYLSRAEFAVLEHQGSITKKVAAPGELSDASRLLRSAADRQKYDYRRAYVDAYLEQKELAGCTRSRLGKLIDATAASLGDQRKPSPVTVYCWTMRYLRNNRNPLALLPNYPTHRSRAIKLAVIEMMKHYINTVYLTRERPTIQYTYRLLKGHIQAENVKRAKADMPLLKPPSYATFWRQVVSTDRYLTVRMREGNKAAQRTFKHGRALYVEDDLYATVQFDTKTMDVVVVDETGQPLGRPVLVAGLNPSTRECTGWHMALGAVCAEHVVLALINAIQGDEDDPDSGGKMRNADLDNGSENANDWLQNIANTLGISLRYVPPGQPDAKAFIERFFRTVDQGLVHMLPGTTKESPAKLGDYKSREHACLTLQELRTAFSKWLKIYHNSYHDELYMSPHQKRLELLQKSPPPERYSSSDLKQLTRSISYRRLTNGRVRMFNLLWTGPGIAEVAARLGKKQTAIVYYDPCDLSEVWVAHRKSPKEMIPAFATRPAYQHELTLSEHLNVMREINEKRKSFNESLALKLRQDLFEDIQEIKRKAAQRSAKQRGKKSRSSGKNKSPECPYVHSEEANFRPTSVSLSIIESEKFETFNVEDIQHEES</sequence>
<organism evidence="3 4">
    <name type="scientific">Pseudomonas citronellolis</name>
    <dbReference type="NCBI Taxonomy" id="53408"/>
    <lineage>
        <taxon>Bacteria</taxon>
        <taxon>Pseudomonadati</taxon>
        <taxon>Pseudomonadota</taxon>
        <taxon>Gammaproteobacteria</taxon>
        <taxon>Pseudomonadales</taxon>
        <taxon>Pseudomonadaceae</taxon>
        <taxon>Pseudomonas</taxon>
    </lineage>
</organism>
<dbReference type="AlphaFoldDB" id="A0AAW6P5L7"/>